<name>A0ABY5GW99_9GAMM</name>
<dbReference type="Pfam" id="PF02481">
    <property type="entry name" value="DNA_processg_A"/>
    <property type="match status" value="1"/>
</dbReference>
<dbReference type="InterPro" id="IPR003488">
    <property type="entry name" value="DprA"/>
</dbReference>
<organism evidence="4 5">
    <name type="scientific">Amphritea atlantica</name>
    <dbReference type="NCBI Taxonomy" id="355243"/>
    <lineage>
        <taxon>Bacteria</taxon>
        <taxon>Pseudomonadati</taxon>
        <taxon>Pseudomonadota</taxon>
        <taxon>Gammaproteobacteria</taxon>
        <taxon>Oceanospirillales</taxon>
        <taxon>Oceanospirillaceae</taxon>
        <taxon>Amphritea</taxon>
    </lineage>
</organism>
<feature type="domain" description="Smf/DprA SLOG" evidence="2">
    <location>
        <begin position="88"/>
        <end position="296"/>
    </location>
</feature>
<sequence>MHDHLREWIALSELPGIGPAGLLRLMQPESGCSAAQTSLLQLSHNQLQSLNLPARTIHHIRGYQRGEWPDREYLQEIDRWLQQPCNHLVTFICDRYPPLLKQISDPPLLLYISGDPELLHLPQLAIVGSRSASRSGIALSRSFASDLTAAGITITSGLARGVDGAAHMAAVALSKPTVAVLGSGLMNVYPRQHQSLADDIIRLGGALVSEYPLTMAPLPHNFPRRNRIISGLSAGVLVVEAARRSGSLITARLALEQGREVFALPGALNNPQSHGCHDLIREGATLIETSAQIIEPLASLLGSYCYDEQREAPDSIKLTDAEAVLLEQIGYQLITLEQLIGVTGLNAPVLLPQLVAMELSGYIENTPDGYQRLI</sequence>
<evidence type="ECO:0000256" key="1">
    <source>
        <dbReference type="ARBA" id="ARBA00006525"/>
    </source>
</evidence>
<feature type="domain" description="DprA winged helix" evidence="3">
    <location>
        <begin position="311"/>
        <end position="369"/>
    </location>
</feature>
<dbReference type="PANTHER" id="PTHR43022:SF1">
    <property type="entry name" value="PROTEIN SMF"/>
    <property type="match status" value="1"/>
</dbReference>
<protein>
    <submittedName>
        <fullName evidence="4">DNA-processing protein DprA</fullName>
    </submittedName>
</protein>
<comment type="similarity">
    <text evidence="1">Belongs to the DprA/Smf family.</text>
</comment>
<dbReference type="InterPro" id="IPR057666">
    <property type="entry name" value="DrpA_SLOG"/>
</dbReference>
<evidence type="ECO:0000259" key="2">
    <source>
        <dbReference type="Pfam" id="PF02481"/>
    </source>
</evidence>
<reference evidence="4" key="1">
    <citation type="submission" date="2021-04" db="EMBL/GenBank/DDBJ databases">
        <title>Oceanospirillales bacteria with DddD are important DMSP degraders in coastal seawater.</title>
        <authorList>
            <person name="Liu J."/>
        </authorList>
    </citation>
    <scope>NUCLEOTIDE SEQUENCE</scope>
    <source>
        <strain evidence="4">GY6</strain>
    </source>
</reference>
<evidence type="ECO:0000313" key="4">
    <source>
        <dbReference type="EMBL" id="UTW03365.1"/>
    </source>
</evidence>
<dbReference type="InterPro" id="IPR041614">
    <property type="entry name" value="DprA_WH"/>
</dbReference>
<dbReference type="NCBIfam" id="TIGR00732">
    <property type="entry name" value="dprA"/>
    <property type="match status" value="1"/>
</dbReference>
<dbReference type="SUPFAM" id="SSF102405">
    <property type="entry name" value="MCP/YpsA-like"/>
    <property type="match status" value="1"/>
</dbReference>
<proteinExistence type="inferred from homology"/>
<dbReference type="Gene3D" id="3.40.50.450">
    <property type="match status" value="1"/>
</dbReference>
<evidence type="ECO:0000259" key="3">
    <source>
        <dbReference type="Pfam" id="PF17782"/>
    </source>
</evidence>
<dbReference type="InterPro" id="IPR036388">
    <property type="entry name" value="WH-like_DNA-bd_sf"/>
</dbReference>
<dbReference type="Proteomes" id="UP001059950">
    <property type="component" value="Chromosome"/>
</dbReference>
<dbReference type="Pfam" id="PF17782">
    <property type="entry name" value="WHD_DprA"/>
    <property type="match status" value="1"/>
</dbReference>
<accession>A0ABY5GW99</accession>
<dbReference type="PANTHER" id="PTHR43022">
    <property type="entry name" value="PROTEIN SMF"/>
    <property type="match status" value="1"/>
</dbReference>
<dbReference type="Gene3D" id="1.10.10.10">
    <property type="entry name" value="Winged helix-like DNA-binding domain superfamily/Winged helix DNA-binding domain"/>
    <property type="match status" value="1"/>
</dbReference>
<dbReference type="EMBL" id="CP073344">
    <property type="protein sequence ID" value="UTW03365.1"/>
    <property type="molecule type" value="Genomic_DNA"/>
</dbReference>
<gene>
    <name evidence="4" type="primary">dprA</name>
    <name evidence="4" type="ORF">KDX31_18965</name>
</gene>
<keyword evidence="5" id="KW-1185">Reference proteome</keyword>
<evidence type="ECO:0000313" key="5">
    <source>
        <dbReference type="Proteomes" id="UP001059950"/>
    </source>
</evidence>